<keyword evidence="3" id="KW-1185">Reference proteome</keyword>
<dbReference type="RefSeq" id="WP_266068045.1">
    <property type="nucleotide sequence ID" value="NZ_JAPJDA010000002.1"/>
</dbReference>
<protein>
    <submittedName>
        <fullName evidence="2">NAD(P)H-binding protein</fullName>
    </submittedName>
</protein>
<feature type="domain" description="NAD(P)-binding" evidence="1">
    <location>
        <begin position="8"/>
        <end position="167"/>
    </location>
</feature>
<dbReference type="GO" id="GO:0004029">
    <property type="term" value="F:aldehyde dehydrogenase (NAD+) activity"/>
    <property type="evidence" value="ECO:0007669"/>
    <property type="project" value="TreeGrafter"/>
</dbReference>
<gene>
    <name evidence="2" type="ORF">OQ279_01765</name>
</gene>
<evidence type="ECO:0000313" key="3">
    <source>
        <dbReference type="Proteomes" id="UP001148482"/>
    </source>
</evidence>
<dbReference type="Gene3D" id="3.40.50.720">
    <property type="entry name" value="NAD(P)-binding Rossmann-like Domain"/>
    <property type="match status" value="1"/>
</dbReference>
<dbReference type="InterPro" id="IPR016040">
    <property type="entry name" value="NAD(P)-bd_dom"/>
</dbReference>
<organism evidence="2 3">
    <name type="scientific">Salinimicrobium profundisediminis</name>
    <dbReference type="NCBI Taxonomy" id="2994553"/>
    <lineage>
        <taxon>Bacteria</taxon>
        <taxon>Pseudomonadati</taxon>
        <taxon>Bacteroidota</taxon>
        <taxon>Flavobacteriia</taxon>
        <taxon>Flavobacteriales</taxon>
        <taxon>Flavobacteriaceae</taxon>
        <taxon>Salinimicrobium</taxon>
    </lineage>
</organism>
<dbReference type="GO" id="GO:0005737">
    <property type="term" value="C:cytoplasm"/>
    <property type="evidence" value="ECO:0007669"/>
    <property type="project" value="TreeGrafter"/>
</dbReference>
<dbReference type="Proteomes" id="UP001148482">
    <property type="component" value="Unassembled WGS sequence"/>
</dbReference>
<dbReference type="Pfam" id="PF13460">
    <property type="entry name" value="NAD_binding_10"/>
    <property type="match status" value="1"/>
</dbReference>
<dbReference type="AlphaFoldDB" id="A0A9X3CUE5"/>
<comment type="caution">
    <text evidence="2">The sequence shown here is derived from an EMBL/GenBank/DDBJ whole genome shotgun (WGS) entry which is preliminary data.</text>
</comment>
<evidence type="ECO:0000259" key="1">
    <source>
        <dbReference type="Pfam" id="PF13460"/>
    </source>
</evidence>
<dbReference type="SUPFAM" id="SSF51735">
    <property type="entry name" value="NAD(P)-binding Rossmann-fold domains"/>
    <property type="match status" value="1"/>
</dbReference>
<proteinExistence type="predicted"/>
<dbReference type="PANTHER" id="PTHR48079:SF6">
    <property type="entry name" value="NAD(P)-BINDING DOMAIN-CONTAINING PROTEIN-RELATED"/>
    <property type="match status" value="1"/>
</dbReference>
<sequence length="268" mass="29211">MKNISILGTGWLGFPLAKMLMAEGLSVKGSTTSAEKLPVLKQAGVEAFQIKVTSEGVEGNIEDFLSKNGILIVDFPPGLRKNPEVNYSEAIKKLAEAIETSGVKKVIFVSSISVYEETESFPVYTEDTQPNATSASGKEIISAEKILLENAIFDTTVIRFGGLYGAGRHPVKYLAGRSGLANPLGPVNLIHLEDCLQVIKKVLENDIFGEVYNAVFPLNPPKEKYYQQKAREMELELPQFDQSRPSVGKVISASKVMRQLGVEFSAGI</sequence>
<reference evidence="2" key="1">
    <citation type="submission" date="2022-11" db="EMBL/GenBank/DDBJ databases">
        <title>Salinimicrobium profundisediminis sp. nov., isolated from deep-sea sediment of the Mariana Trench.</title>
        <authorList>
            <person name="Fu H."/>
        </authorList>
    </citation>
    <scope>NUCLEOTIDE SEQUENCE</scope>
    <source>
        <strain evidence="2">MT39</strain>
    </source>
</reference>
<dbReference type="InterPro" id="IPR036291">
    <property type="entry name" value="NAD(P)-bd_dom_sf"/>
</dbReference>
<name>A0A9X3CUE5_9FLAO</name>
<dbReference type="PANTHER" id="PTHR48079">
    <property type="entry name" value="PROTEIN YEEZ"/>
    <property type="match status" value="1"/>
</dbReference>
<evidence type="ECO:0000313" key="2">
    <source>
        <dbReference type="EMBL" id="MCX2836864.1"/>
    </source>
</evidence>
<accession>A0A9X3CUE5</accession>
<dbReference type="EMBL" id="JAPJDA010000002">
    <property type="protein sequence ID" value="MCX2836864.1"/>
    <property type="molecule type" value="Genomic_DNA"/>
</dbReference>
<dbReference type="InterPro" id="IPR051783">
    <property type="entry name" value="NAD(P)-dependent_oxidoreduct"/>
</dbReference>